<feature type="transmembrane region" description="Helical" evidence="2">
    <location>
        <begin position="155"/>
        <end position="175"/>
    </location>
</feature>
<proteinExistence type="predicted"/>
<evidence type="ECO:0000256" key="1">
    <source>
        <dbReference type="SAM" id="MobiDB-lite"/>
    </source>
</evidence>
<evidence type="ECO:0000256" key="2">
    <source>
        <dbReference type="SAM" id="Phobius"/>
    </source>
</evidence>
<evidence type="ECO:0000313" key="4">
    <source>
        <dbReference type="Proteomes" id="UP000248817"/>
    </source>
</evidence>
<sequence>MQCVSVPEDRSNRWVLQPPPSVPPGNEAPLFRLPLPCCGFLWFLVVLLRCSSPKSTANTDCWSRPPHLLRSSDRPNLPSSISLCPRPVATCSHFPVPLTLSVSPPSPPPLPSTQTLSVCLSLSLSLFLPQIRTALYFLLIHSPFISPSPLPPSSLVPLTYSFFLFFSSSVFLPLFSSSLNVFPPPPLPSSSSFPLPFPLFPSPPTGSLFNILLAFSSVASSGSFSFLFSLPIFAILAIHATFTIPLS</sequence>
<organism evidence="3 4">
    <name type="scientific">Aspergillus indologenus CBS 114.80</name>
    <dbReference type="NCBI Taxonomy" id="1450541"/>
    <lineage>
        <taxon>Eukaryota</taxon>
        <taxon>Fungi</taxon>
        <taxon>Dikarya</taxon>
        <taxon>Ascomycota</taxon>
        <taxon>Pezizomycotina</taxon>
        <taxon>Eurotiomycetes</taxon>
        <taxon>Eurotiomycetidae</taxon>
        <taxon>Eurotiales</taxon>
        <taxon>Aspergillaceae</taxon>
        <taxon>Aspergillus</taxon>
        <taxon>Aspergillus subgen. Circumdati</taxon>
    </lineage>
</organism>
<keyword evidence="4" id="KW-1185">Reference proteome</keyword>
<keyword evidence="2" id="KW-1133">Transmembrane helix</keyword>
<keyword evidence="2" id="KW-0472">Membrane</keyword>
<keyword evidence="2" id="KW-0812">Transmembrane</keyword>
<feature type="region of interest" description="Disordered" evidence="1">
    <location>
        <begin position="1"/>
        <end position="20"/>
    </location>
</feature>
<evidence type="ECO:0000313" key="3">
    <source>
        <dbReference type="EMBL" id="PYI34053.1"/>
    </source>
</evidence>
<dbReference type="AlphaFoldDB" id="A0A2V5IJ03"/>
<feature type="transmembrane region" description="Helical" evidence="2">
    <location>
        <begin position="195"/>
        <end position="215"/>
    </location>
</feature>
<gene>
    <name evidence="3" type="ORF">BP00DRAFT_91700</name>
</gene>
<dbReference type="EMBL" id="KZ825479">
    <property type="protein sequence ID" value="PYI34053.1"/>
    <property type="molecule type" value="Genomic_DNA"/>
</dbReference>
<reference evidence="3 4" key="1">
    <citation type="submission" date="2018-02" db="EMBL/GenBank/DDBJ databases">
        <title>The genomes of Aspergillus section Nigri reveals drivers in fungal speciation.</title>
        <authorList>
            <consortium name="DOE Joint Genome Institute"/>
            <person name="Vesth T.C."/>
            <person name="Nybo J."/>
            <person name="Theobald S."/>
            <person name="Brandl J."/>
            <person name="Frisvad J.C."/>
            <person name="Nielsen K.F."/>
            <person name="Lyhne E.K."/>
            <person name="Kogle M.E."/>
            <person name="Kuo A."/>
            <person name="Riley R."/>
            <person name="Clum A."/>
            <person name="Nolan M."/>
            <person name="Lipzen A."/>
            <person name="Salamov A."/>
            <person name="Henrissat B."/>
            <person name="Wiebenga A."/>
            <person name="De vries R.P."/>
            <person name="Grigoriev I.V."/>
            <person name="Mortensen U.H."/>
            <person name="Andersen M.R."/>
            <person name="Baker S.E."/>
        </authorList>
    </citation>
    <scope>NUCLEOTIDE SEQUENCE [LARGE SCALE GENOMIC DNA]</scope>
    <source>
        <strain evidence="3 4">CBS 114.80</strain>
    </source>
</reference>
<protein>
    <submittedName>
        <fullName evidence="3">Uncharacterized protein</fullName>
    </submittedName>
</protein>
<name>A0A2V5IJ03_9EURO</name>
<accession>A0A2V5IJ03</accession>
<feature type="transmembrane region" description="Helical" evidence="2">
    <location>
        <begin position="227"/>
        <end position="246"/>
    </location>
</feature>
<dbReference type="Proteomes" id="UP000248817">
    <property type="component" value="Unassembled WGS sequence"/>
</dbReference>